<dbReference type="SMART" id="SM00165">
    <property type="entry name" value="UBA"/>
    <property type="match status" value="1"/>
</dbReference>
<evidence type="ECO:0000259" key="2">
    <source>
        <dbReference type="PROSITE" id="PS50030"/>
    </source>
</evidence>
<dbReference type="InterPro" id="IPR015940">
    <property type="entry name" value="UBA"/>
</dbReference>
<dbReference type="Gene3D" id="1.10.287.110">
    <property type="entry name" value="DnaJ domain"/>
    <property type="match status" value="1"/>
</dbReference>
<dbReference type="GO" id="GO:0072583">
    <property type="term" value="P:clathrin-dependent endocytosis"/>
    <property type="evidence" value="ECO:0007669"/>
    <property type="project" value="TreeGrafter"/>
</dbReference>
<dbReference type="OrthoDB" id="1717591at2759"/>
<feature type="compositionally biased region" description="Basic and acidic residues" evidence="1">
    <location>
        <begin position="489"/>
        <end position="511"/>
    </location>
</feature>
<dbReference type="InterPro" id="IPR036869">
    <property type="entry name" value="J_dom_sf"/>
</dbReference>
<dbReference type="InterPro" id="IPR009060">
    <property type="entry name" value="UBA-like_sf"/>
</dbReference>
<comment type="caution">
    <text evidence="3">The sequence shown here is derived from an EMBL/GenBank/DDBJ whole genome shotgun (WGS) entry which is preliminary data.</text>
</comment>
<dbReference type="SUPFAM" id="SSF46934">
    <property type="entry name" value="UBA-like"/>
    <property type="match status" value="1"/>
</dbReference>
<feature type="compositionally biased region" description="Polar residues" evidence="1">
    <location>
        <begin position="25"/>
        <end position="54"/>
    </location>
</feature>
<feature type="compositionally biased region" description="Basic and acidic residues" evidence="1">
    <location>
        <begin position="540"/>
        <end position="549"/>
    </location>
</feature>
<dbReference type="Gene3D" id="1.25.40.10">
    <property type="entry name" value="Tetratricopeptide repeat domain"/>
    <property type="match status" value="1"/>
</dbReference>
<keyword evidence="4" id="KW-1185">Reference proteome</keyword>
<dbReference type="SUPFAM" id="SSF46565">
    <property type="entry name" value="Chaperone J-domain"/>
    <property type="match status" value="1"/>
</dbReference>
<feature type="region of interest" description="Disordered" evidence="1">
    <location>
        <begin position="1"/>
        <end position="323"/>
    </location>
</feature>
<dbReference type="AlphaFoldDB" id="A0A0M8MZZ6"/>
<dbReference type="STRING" id="150374.A0A0M8MZZ6"/>
<feature type="region of interest" description="Disordered" evidence="1">
    <location>
        <begin position="355"/>
        <end position="390"/>
    </location>
</feature>
<feature type="compositionally biased region" description="Basic and acidic residues" evidence="1">
    <location>
        <begin position="89"/>
        <end position="103"/>
    </location>
</feature>
<reference evidence="3 4" key="1">
    <citation type="submission" date="2015-07" db="EMBL/GenBank/DDBJ databases">
        <title>The genome of the fungus Escovopsis weberi, a specialized disease agent of ant agriculture.</title>
        <authorList>
            <person name="de Man T.J."/>
            <person name="Stajich J.E."/>
            <person name="Kubicek C.P."/>
            <person name="Chenthamara K."/>
            <person name="Atanasova L."/>
            <person name="Druzhinina I.S."/>
            <person name="Birnbaum S."/>
            <person name="Barribeau S.M."/>
            <person name="Teiling C."/>
            <person name="Suen G."/>
            <person name="Currie C."/>
            <person name="Gerardo N.M."/>
        </authorList>
    </citation>
    <scope>NUCLEOTIDE SEQUENCE [LARGE SCALE GENOMIC DNA]</scope>
</reference>
<evidence type="ECO:0000313" key="3">
    <source>
        <dbReference type="EMBL" id="KOS17130.1"/>
    </source>
</evidence>
<evidence type="ECO:0000313" key="4">
    <source>
        <dbReference type="Proteomes" id="UP000053831"/>
    </source>
</evidence>
<accession>A0A0M8MZZ6</accession>
<feature type="compositionally biased region" description="Low complexity" evidence="1">
    <location>
        <begin position="259"/>
        <end position="269"/>
    </location>
</feature>
<feature type="region of interest" description="Disordered" evidence="1">
    <location>
        <begin position="414"/>
        <end position="649"/>
    </location>
</feature>
<feature type="compositionally biased region" description="Polar residues" evidence="1">
    <location>
        <begin position="363"/>
        <end position="377"/>
    </location>
</feature>
<dbReference type="PROSITE" id="PS50030">
    <property type="entry name" value="UBA"/>
    <property type="match status" value="1"/>
</dbReference>
<feature type="compositionally biased region" description="Basic and acidic residues" evidence="1">
    <location>
        <begin position="300"/>
        <end position="309"/>
    </location>
</feature>
<dbReference type="InterPro" id="IPR011990">
    <property type="entry name" value="TPR-like_helical_dom_sf"/>
</dbReference>
<dbReference type="Proteomes" id="UP000053831">
    <property type="component" value="Unassembled WGS sequence"/>
</dbReference>
<dbReference type="GO" id="GO:0030276">
    <property type="term" value="F:clathrin binding"/>
    <property type="evidence" value="ECO:0007669"/>
    <property type="project" value="TreeGrafter"/>
</dbReference>
<dbReference type="FunFam" id="1.10.287.110:FF:000002">
    <property type="entry name" value="putative tyrosine-protein phosphatase auxilin isoform X2"/>
    <property type="match status" value="1"/>
</dbReference>
<dbReference type="Gene3D" id="1.10.8.10">
    <property type="entry name" value="DNA helicase RuvA subunit, C-terminal domain"/>
    <property type="match status" value="1"/>
</dbReference>
<dbReference type="PANTHER" id="PTHR23172:SF19">
    <property type="entry name" value="J DOMAIN-CONTAINING PROTEIN"/>
    <property type="match status" value="1"/>
</dbReference>
<dbReference type="FunFam" id="1.25.40.10:FF:000354">
    <property type="entry name" value="UBA domain-containing protein 7"/>
    <property type="match status" value="1"/>
</dbReference>
<feature type="compositionally biased region" description="Basic and acidic residues" evidence="1">
    <location>
        <begin position="212"/>
        <end position="221"/>
    </location>
</feature>
<dbReference type="SUPFAM" id="SSF48452">
    <property type="entry name" value="TPR-like"/>
    <property type="match status" value="1"/>
</dbReference>
<feature type="compositionally biased region" description="Low complexity" evidence="1">
    <location>
        <begin position="186"/>
        <end position="208"/>
    </location>
</feature>
<feature type="domain" description="UBA" evidence="2">
    <location>
        <begin position="307"/>
        <end position="352"/>
    </location>
</feature>
<feature type="region of interest" description="Disordered" evidence="1">
    <location>
        <begin position="787"/>
        <end position="807"/>
    </location>
</feature>
<sequence length="940" mass="101603">MDDLSGLDWSSNPPTGQPKPPVLNPFSSFRNTPAASSPGTPLSAQGTSSSQSKAAQPKPQHDSFSNLMNFGLPKPAQNLTLAERQAQLEAEKRRKLEESRRQAEAQFGSGSHWDALGSRGFTPSPAPPPQQQQGQAAPGVSKHRHDDDDDDDDLFAAFNRDTKVDNASHYPPPPPEKKGLDLSDPSAWSSATSTAASSTSVTAAAQSANRFFEADGNHDEGGGGGDDDDPFGLNTLNDFDFLGDLARPVDEVRREQEAKQQAARQAFQRPSRLEPGKPIEDDSSSSSSSSDDEEPVNVDTRQRPPRPSDDPFDQAVAQLVDYGFSPEQARRGLVESGSGFNAQVAANWLLDEAHRKAKDKAQGRTSASSAGTSQREGSSPAPDFTSARGEVDLAKQAAAMGNSLFKSANSLWKTGQKKMQQAVAEFQQDGDPGQPRWMREAQQTRAQSQPRPQLRSQQQPVADVTDEAMMLESGQRPQPSMRSGAQHQQHQEKPLPPRPSRADRRDLRESRGSSPAPSSRSSPAPRWQQQPQPPPAFSDARSRLDKLKIDDDDSFSISTSNRRRKASPASESVNLKAEPDLLFSTQAPKPPSSAPPQQSLRQSPAPTSRPQLPAAPAPRKAATPRPAQQAPALSSDALQKSTSHRHQGTAHFKRGDYAAAHASYTAATSSIPPSHPLMIVLLTNRALTALKTGEPREAVTHADEALRIIGPGNGQGETVAVRSENGQDEQRDMKDLYGKALSRKAEALEQMEKWADAGAVWQLCVEAGAGGATAIKGRQRCQEALAPKPKAAPKLRPAAAKPRPNTNPFLREAAPAQSSEAVTRLREANEAAAKEDDEKFALADKVDARVAAWRDGKRENLRALIASLDNVLWQNSGWKTVGLHELLQANKVKISYMKAIAKTHPDKLPQDASTEVKLIAGMVFSTLNESWDKFKADNGL</sequence>
<feature type="compositionally biased region" description="Basic and acidic residues" evidence="1">
    <location>
        <begin position="271"/>
        <end position="280"/>
    </location>
</feature>
<name>A0A0M8MZZ6_ESCWE</name>
<dbReference type="PANTHER" id="PTHR23172">
    <property type="entry name" value="AUXILIN/CYCLIN G-ASSOCIATED KINASE-RELATED"/>
    <property type="match status" value="1"/>
</dbReference>
<organism evidence="3 4">
    <name type="scientific">Escovopsis weberi</name>
    <dbReference type="NCBI Taxonomy" id="150374"/>
    <lineage>
        <taxon>Eukaryota</taxon>
        <taxon>Fungi</taxon>
        <taxon>Dikarya</taxon>
        <taxon>Ascomycota</taxon>
        <taxon>Pezizomycotina</taxon>
        <taxon>Sordariomycetes</taxon>
        <taxon>Hypocreomycetidae</taxon>
        <taxon>Hypocreales</taxon>
        <taxon>Hypocreaceae</taxon>
        <taxon>Escovopsis</taxon>
    </lineage>
</organism>
<dbReference type="GO" id="GO:0031982">
    <property type="term" value="C:vesicle"/>
    <property type="evidence" value="ECO:0007669"/>
    <property type="project" value="TreeGrafter"/>
</dbReference>
<dbReference type="EMBL" id="LGSR01000028">
    <property type="protein sequence ID" value="KOS17130.1"/>
    <property type="molecule type" value="Genomic_DNA"/>
</dbReference>
<feature type="compositionally biased region" description="Polar residues" evidence="1">
    <location>
        <begin position="475"/>
        <end position="488"/>
    </location>
</feature>
<feature type="compositionally biased region" description="Basic and acidic residues" evidence="1">
    <location>
        <begin position="247"/>
        <end position="258"/>
    </location>
</feature>
<feature type="compositionally biased region" description="Low complexity" evidence="1">
    <location>
        <begin position="787"/>
        <end position="804"/>
    </location>
</feature>
<dbReference type="GO" id="GO:0005737">
    <property type="term" value="C:cytoplasm"/>
    <property type="evidence" value="ECO:0007669"/>
    <property type="project" value="TreeGrafter"/>
</dbReference>
<feature type="compositionally biased region" description="Low complexity" evidence="1">
    <location>
        <begin position="595"/>
        <end position="632"/>
    </location>
</feature>
<dbReference type="GO" id="GO:0072318">
    <property type="term" value="P:clathrin coat disassembly"/>
    <property type="evidence" value="ECO:0007669"/>
    <property type="project" value="TreeGrafter"/>
</dbReference>
<proteinExistence type="predicted"/>
<protein>
    <submittedName>
        <fullName evidence="3">UBA domain-containing protein 7</fullName>
    </submittedName>
</protein>
<feature type="compositionally biased region" description="Low complexity" evidence="1">
    <location>
        <begin position="512"/>
        <end position="530"/>
    </location>
</feature>
<evidence type="ECO:0000256" key="1">
    <source>
        <dbReference type="SAM" id="MobiDB-lite"/>
    </source>
</evidence>
<feature type="compositionally biased region" description="Low complexity" evidence="1">
    <location>
        <begin position="447"/>
        <end position="460"/>
    </location>
</feature>
<gene>
    <name evidence="3" type="ORF">ESCO_006041</name>
</gene>